<name>A0ABD5XVE2_9EURY</name>
<evidence type="ECO:0000313" key="3">
    <source>
        <dbReference type="EMBL" id="MFC7137132.1"/>
    </source>
</evidence>
<evidence type="ECO:0000256" key="2">
    <source>
        <dbReference type="SAM" id="Phobius"/>
    </source>
</evidence>
<keyword evidence="2" id="KW-1133">Transmembrane helix</keyword>
<feature type="transmembrane region" description="Helical" evidence="2">
    <location>
        <begin position="60"/>
        <end position="80"/>
    </location>
</feature>
<dbReference type="GeneID" id="81120915"/>
<protein>
    <recommendedName>
        <fullName evidence="5">PH domain-containing protein</fullName>
    </recommendedName>
</protein>
<proteinExistence type="predicted"/>
<keyword evidence="2" id="KW-0472">Membrane</keyword>
<sequence>MALGATAPGTPAAWVALAGVASCLPAMAALWLAETETSRRRIDDATVHVRFGGDGPGRTALAGAAVAAIGAVGLAAAGLFDLFGDGVGTALFTSVATLVTAGSTVLSAAGDDEGGNEDDRDADGTDADDAPRAAVTDAGVRIGERFHGWETLEGYRVTDEEVEIRRDTWLHPTLSFERDDPDDVAAVVDALGRHLPRVDDEGRVETAAAPGHGRGLRDAAEATGGERESAAGRERERAE</sequence>
<evidence type="ECO:0008006" key="5">
    <source>
        <dbReference type="Google" id="ProtNLM"/>
    </source>
</evidence>
<feature type="region of interest" description="Disordered" evidence="1">
    <location>
        <begin position="107"/>
        <end position="130"/>
    </location>
</feature>
<reference evidence="3 4" key="1">
    <citation type="journal article" date="2019" name="Int. J. Syst. Evol. Microbiol.">
        <title>The Global Catalogue of Microorganisms (GCM) 10K type strain sequencing project: providing services to taxonomists for standard genome sequencing and annotation.</title>
        <authorList>
            <consortium name="The Broad Institute Genomics Platform"/>
            <consortium name="The Broad Institute Genome Sequencing Center for Infectious Disease"/>
            <person name="Wu L."/>
            <person name="Ma J."/>
        </authorList>
    </citation>
    <scope>NUCLEOTIDE SEQUENCE [LARGE SCALE GENOMIC DNA]</scope>
    <source>
        <strain evidence="3 4">DT92</strain>
    </source>
</reference>
<dbReference type="AlphaFoldDB" id="A0ABD5XVE2"/>
<accession>A0ABD5XVE2</accession>
<feature type="region of interest" description="Disordered" evidence="1">
    <location>
        <begin position="199"/>
        <end position="239"/>
    </location>
</feature>
<dbReference type="EMBL" id="JBHSZG010000001">
    <property type="protein sequence ID" value="MFC7137132.1"/>
    <property type="molecule type" value="Genomic_DNA"/>
</dbReference>
<feature type="transmembrane region" description="Helical" evidence="2">
    <location>
        <begin position="12"/>
        <end position="33"/>
    </location>
</feature>
<feature type="compositionally biased region" description="Acidic residues" evidence="1">
    <location>
        <begin position="110"/>
        <end position="128"/>
    </location>
</feature>
<organism evidence="3 4">
    <name type="scientific">Halobaculum litoreum</name>
    <dbReference type="NCBI Taxonomy" id="3031998"/>
    <lineage>
        <taxon>Archaea</taxon>
        <taxon>Methanobacteriati</taxon>
        <taxon>Methanobacteriota</taxon>
        <taxon>Stenosarchaea group</taxon>
        <taxon>Halobacteria</taxon>
        <taxon>Halobacteriales</taxon>
        <taxon>Haloferacaceae</taxon>
        <taxon>Halobaculum</taxon>
    </lineage>
</organism>
<dbReference type="Proteomes" id="UP001596368">
    <property type="component" value="Unassembled WGS sequence"/>
</dbReference>
<evidence type="ECO:0000313" key="4">
    <source>
        <dbReference type="Proteomes" id="UP001596368"/>
    </source>
</evidence>
<feature type="compositionally biased region" description="Basic and acidic residues" evidence="1">
    <location>
        <begin position="215"/>
        <end position="239"/>
    </location>
</feature>
<dbReference type="RefSeq" id="WP_284013750.1">
    <property type="nucleotide sequence ID" value="NZ_CP126156.1"/>
</dbReference>
<gene>
    <name evidence="3" type="ORF">ACFQRB_13110</name>
</gene>
<evidence type="ECO:0000256" key="1">
    <source>
        <dbReference type="SAM" id="MobiDB-lite"/>
    </source>
</evidence>
<keyword evidence="4" id="KW-1185">Reference proteome</keyword>
<comment type="caution">
    <text evidence="3">The sequence shown here is derived from an EMBL/GenBank/DDBJ whole genome shotgun (WGS) entry which is preliminary data.</text>
</comment>
<keyword evidence="2" id="KW-0812">Transmembrane</keyword>